<keyword evidence="1" id="KW-0812">Transmembrane</keyword>
<keyword evidence="1" id="KW-1133">Transmembrane helix</keyword>
<feature type="transmembrane region" description="Helical" evidence="1">
    <location>
        <begin position="55"/>
        <end position="75"/>
    </location>
</feature>
<keyword evidence="3" id="KW-1185">Reference proteome</keyword>
<dbReference type="EMBL" id="JADWVN010000016">
    <property type="protein sequence ID" value="MBL7526624.1"/>
    <property type="molecule type" value="Genomic_DNA"/>
</dbReference>
<evidence type="ECO:0000313" key="3">
    <source>
        <dbReference type="Proteomes" id="UP000809910"/>
    </source>
</evidence>
<accession>A0ABS1WBC0</accession>
<dbReference type="RefSeq" id="WP_203113123.1">
    <property type="nucleotide sequence ID" value="NZ_JADOBG010000022.1"/>
</dbReference>
<proteinExistence type="predicted"/>
<reference evidence="2 3" key="1">
    <citation type="submission" date="2020-12" db="EMBL/GenBank/DDBJ databases">
        <title>WGS of Legionella: environmental sample.</title>
        <authorList>
            <person name="Cristino S."/>
            <person name="Girolamini L."/>
            <person name="Salaris S."/>
            <person name="Pascale M.R."/>
            <person name="Mazzotta M."/>
            <person name="Orsini M."/>
            <person name="Grottola A."/>
        </authorList>
    </citation>
    <scope>NUCLEOTIDE SEQUENCE [LARGE SCALE GENOMIC DNA]</scope>
    <source>
        <strain evidence="2 3">30cs62</strain>
    </source>
</reference>
<gene>
    <name evidence="2" type="ORF">I5282_08585</name>
</gene>
<sequence length="159" mass="17130">MASELTISYLTGSAKVIRNNFSSDEIIWRKPRPVGQMFFQPYESKEEFIFCARHVVMPISAIAMMVLNPAVMLGVTGVFGGLSLACAALGKINKLCGDERGASFFLDIADFLIKDLTQLIIDVLVLPLSVLALFSRGISSGLQAAGICSEPDETPSPSL</sequence>
<comment type="caution">
    <text evidence="2">The sequence shown here is derived from an EMBL/GenBank/DDBJ whole genome shotgun (WGS) entry which is preliminary data.</text>
</comment>
<keyword evidence="1" id="KW-0472">Membrane</keyword>
<organism evidence="2 3">
    <name type="scientific">Legionella bononiensis</name>
    <dbReference type="NCBI Taxonomy" id="2793102"/>
    <lineage>
        <taxon>Bacteria</taxon>
        <taxon>Pseudomonadati</taxon>
        <taxon>Pseudomonadota</taxon>
        <taxon>Gammaproteobacteria</taxon>
        <taxon>Legionellales</taxon>
        <taxon>Legionellaceae</taxon>
        <taxon>Legionella</taxon>
    </lineage>
</organism>
<evidence type="ECO:0000313" key="2">
    <source>
        <dbReference type="EMBL" id="MBL7526624.1"/>
    </source>
</evidence>
<dbReference type="Proteomes" id="UP000809910">
    <property type="component" value="Unassembled WGS sequence"/>
</dbReference>
<name>A0ABS1WBC0_9GAMM</name>
<protein>
    <submittedName>
        <fullName evidence="2">Uncharacterized protein</fullName>
    </submittedName>
</protein>
<evidence type="ECO:0000256" key="1">
    <source>
        <dbReference type="SAM" id="Phobius"/>
    </source>
</evidence>